<evidence type="ECO:0000259" key="1">
    <source>
        <dbReference type="Pfam" id="PF00370"/>
    </source>
</evidence>
<dbReference type="EMBL" id="BARV01007653">
    <property type="protein sequence ID" value="GAI10914.1"/>
    <property type="molecule type" value="Genomic_DNA"/>
</dbReference>
<dbReference type="AlphaFoldDB" id="X1MX20"/>
<dbReference type="GO" id="GO:0005975">
    <property type="term" value="P:carbohydrate metabolic process"/>
    <property type="evidence" value="ECO:0007669"/>
    <property type="project" value="InterPro"/>
</dbReference>
<feature type="domain" description="Carbohydrate kinase FGGY N-terminal" evidence="1">
    <location>
        <begin position="5"/>
        <end position="106"/>
    </location>
</feature>
<dbReference type="Gene3D" id="3.30.420.40">
    <property type="match status" value="1"/>
</dbReference>
<dbReference type="GO" id="GO:0016301">
    <property type="term" value="F:kinase activity"/>
    <property type="evidence" value="ECO:0007669"/>
    <property type="project" value="InterPro"/>
</dbReference>
<dbReference type="Pfam" id="PF00370">
    <property type="entry name" value="FGGY_N"/>
    <property type="match status" value="1"/>
</dbReference>
<name>X1MX20_9ZZZZ</name>
<accession>X1MX20</accession>
<comment type="caution">
    <text evidence="2">The sequence shown here is derived from an EMBL/GenBank/DDBJ whole genome shotgun (WGS) entry which is preliminary data.</text>
</comment>
<proteinExistence type="predicted"/>
<gene>
    <name evidence="2" type="ORF">S06H3_15548</name>
</gene>
<sequence length="109" mass="12357">MGNFLCFDLGTTKIKSALISYDGNIIYSSEEKAKTYSDDEGVYQKPEEYFNTVVSEIKEIKKRYPSHLSKAESLICSGQMAGILGIDMNWEVVFPWTYSVDTRANSYLS</sequence>
<organism evidence="2">
    <name type="scientific">marine sediment metagenome</name>
    <dbReference type="NCBI Taxonomy" id="412755"/>
    <lineage>
        <taxon>unclassified sequences</taxon>
        <taxon>metagenomes</taxon>
        <taxon>ecological metagenomes</taxon>
    </lineage>
</organism>
<dbReference type="InterPro" id="IPR018484">
    <property type="entry name" value="FGGY_N"/>
</dbReference>
<dbReference type="InterPro" id="IPR043129">
    <property type="entry name" value="ATPase_NBD"/>
</dbReference>
<reference evidence="2" key="1">
    <citation type="journal article" date="2014" name="Front. Microbiol.">
        <title>High frequency of phylogenetically diverse reductive dehalogenase-homologous genes in deep subseafloor sedimentary metagenomes.</title>
        <authorList>
            <person name="Kawai M."/>
            <person name="Futagami T."/>
            <person name="Toyoda A."/>
            <person name="Takaki Y."/>
            <person name="Nishi S."/>
            <person name="Hori S."/>
            <person name="Arai W."/>
            <person name="Tsubouchi T."/>
            <person name="Morono Y."/>
            <person name="Uchiyama I."/>
            <person name="Ito T."/>
            <person name="Fujiyama A."/>
            <person name="Inagaki F."/>
            <person name="Takami H."/>
        </authorList>
    </citation>
    <scope>NUCLEOTIDE SEQUENCE</scope>
    <source>
        <strain evidence="2">Expedition CK06-06</strain>
    </source>
</reference>
<dbReference type="SUPFAM" id="SSF53067">
    <property type="entry name" value="Actin-like ATPase domain"/>
    <property type="match status" value="1"/>
</dbReference>
<feature type="non-terminal residue" evidence="2">
    <location>
        <position position="109"/>
    </location>
</feature>
<evidence type="ECO:0000313" key="2">
    <source>
        <dbReference type="EMBL" id="GAI10914.1"/>
    </source>
</evidence>
<protein>
    <recommendedName>
        <fullName evidence="1">Carbohydrate kinase FGGY N-terminal domain-containing protein</fullName>
    </recommendedName>
</protein>